<proteinExistence type="predicted"/>
<evidence type="ECO:0000313" key="2">
    <source>
        <dbReference type="EMBL" id="KAD7116581.1"/>
    </source>
</evidence>
<organism evidence="2 3">
    <name type="scientific">Mikania micrantha</name>
    <name type="common">bitter vine</name>
    <dbReference type="NCBI Taxonomy" id="192012"/>
    <lineage>
        <taxon>Eukaryota</taxon>
        <taxon>Viridiplantae</taxon>
        <taxon>Streptophyta</taxon>
        <taxon>Embryophyta</taxon>
        <taxon>Tracheophyta</taxon>
        <taxon>Spermatophyta</taxon>
        <taxon>Magnoliopsida</taxon>
        <taxon>eudicotyledons</taxon>
        <taxon>Gunneridae</taxon>
        <taxon>Pentapetalae</taxon>
        <taxon>asterids</taxon>
        <taxon>campanulids</taxon>
        <taxon>Asterales</taxon>
        <taxon>Asteraceae</taxon>
        <taxon>Asteroideae</taxon>
        <taxon>Heliantheae alliance</taxon>
        <taxon>Eupatorieae</taxon>
        <taxon>Mikania</taxon>
    </lineage>
</organism>
<feature type="region of interest" description="Disordered" evidence="1">
    <location>
        <begin position="1"/>
        <end position="20"/>
    </location>
</feature>
<sequence>MGSASKRSKASDTDSRASLDARVQINLNDLDEEEDELEDLTRPIGRYHAKAERARARRASSSQPIPDYTQGMDNLSPKIDDFNDLKRDSTASRATTFIHQHQPLNRDGP</sequence>
<dbReference type="AlphaFoldDB" id="A0A5N6PUZ1"/>
<protein>
    <submittedName>
        <fullName evidence="2">Uncharacterized protein</fullName>
    </submittedName>
</protein>
<accession>A0A5N6PUZ1</accession>
<keyword evidence="3" id="KW-1185">Reference proteome</keyword>
<comment type="caution">
    <text evidence="2">The sequence shown here is derived from an EMBL/GenBank/DDBJ whole genome shotgun (WGS) entry which is preliminary data.</text>
</comment>
<reference evidence="2 3" key="1">
    <citation type="submission" date="2019-05" db="EMBL/GenBank/DDBJ databases">
        <title>Mikania micrantha, genome provides insights into the molecular mechanism of rapid growth.</title>
        <authorList>
            <person name="Liu B."/>
        </authorList>
    </citation>
    <scope>NUCLEOTIDE SEQUENCE [LARGE SCALE GENOMIC DNA]</scope>
    <source>
        <strain evidence="2">NLD-2019</strain>
        <tissue evidence="2">Leaf</tissue>
    </source>
</reference>
<evidence type="ECO:0000256" key="1">
    <source>
        <dbReference type="SAM" id="MobiDB-lite"/>
    </source>
</evidence>
<name>A0A5N6PUZ1_9ASTR</name>
<feature type="region of interest" description="Disordered" evidence="1">
    <location>
        <begin position="49"/>
        <end position="84"/>
    </location>
</feature>
<feature type="compositionally biased region" description="Basic and acidic residues" evidence="1">
    <location>
        <begin position="9"/>
        <end position="19"/>
    </location>
</feature>
<gene>
    <name evidence="2" type="ORF">E3N88_03849</name>
</gene>
<dbReference type="Proteomes" id="UP000326396">
    <property type="component" value="Linkage Group LG10"/>
</dbReference>
<dbReference type="EMBL" id="SZYD01000002">
    <property type="protein sequence ID" value="KAD7116581.1"/>
    <property type="molecule type" value="Genomic_DNA"/>
</dbReference>
<evidence type="ECO:0000313" key="3">
    <source>
        <dbReference type="Proteomes" id="UP000326396"/>
    </source>
</evidence>